<evidence type="ECO:0000256" key="1">
    <source>
        <dbReference type="SAM" id="MobiDB-lite"/>
    </source>
</evidence>
<organism evidence="3 4">
    <name type="scientific">Sphagnum troendelagicum</name>
    <dbReference type="NCBI Taxonomy" id="128251"/>
    <lineage>
        <taxon>Eukaryota</taxon>
        <taxon>Viridiplantae</taxon>
        <taxon>Streptophyta</taxon>
        <taxon>Embryophyta</taxon>
        <taxon>Bryophyta</taxon>
        <taxon>Sphagnophytina</taxon>
        <taxon>Sphagnopsida</taxon>
        <taxon>Sphagnales</taxon>
        <taxon>Sphagnaceae</taxon>
        <taxon>Sphagnum</taxon>
    </lineage>
</organism>
<feature type="signal peptide" evidence="2">
    <location>
        <begin position="1"/>
        <end position="23"/>
    </location>
</feature>
<keyword evidence="2" id="KW-0732">Signal</keyword>
<sequence>MRRICFAEQLLWLLFILLHQNKSRFVFLARKMMKSRSPDSKQKKKHIAADSGLMPGEEKRTARRTPMLQLRCLHVEWED</sequence>
<dbReference type="EMBL" id="OZ019910">
    <property type="protein sequence ID" value="CAK9211852.1"/>
    <property type="molecule type" value="Genomic_DNA"/>
</dbReference>
<evidence type="ECO:0000313" key="3">
    <source>
        <dbReference type="EMBL" id="CAK9211852.1"/>
    </source>
</evidence>
<gene>
    <name evidence="3" type="ORF">CSSPTR1EN2_LOCUS11082</name>
</gene>
<evidence type="ECO:0000256" key="2">
    <source>
        <dbReference type="SAM" id="SignalP"/>
    </source>
</evidence>
<protein>
    <recommendedName>
        <fullName evidence="5">Secreted protein</fullName>
    </recommendedName>
</protein>
<reference evidence="3" key="1">
    <citation type="submission" date="2024-02" db="EMBL/GenBank/DDBJ databases">
        <authorList>
            <consortium name="ELIXIR-Norway"/>
            <consortium name="Elixir Norway"/>
        </authorList>
    </citation>
    <scope>NUCLEOTIDE SEQUENCE</scope>
</reference>
<feature type="chain" id="PRO_5046179962" description="Secreted protein" evidence="2">
    <location>
        <begin position="24"/>
        <end position="79"/>
    </location>
</feature>
<dbReference type="Proteomes" id="UP001497512">
    <property type="component" value="Chromosome 18"/>
</dbReference>
<accession>A0ABP0U4X6</accession>
<feature type="region of interest" description="Disordered" evidence="1">
    <location>
        <begin position="35"/>
        <end position="61"/>
    </location>
</feature>
<evidence type="ECO:0008006" key="5">
    <source>
        <dbReference type="Google" id="ProtNLM"/>
    </source>
</evidence>
<evidence type="ECO:0000313" key="4">
    <source>
        <dbReference type="Proteomes" id="UP001497512"/>
    </source>
</evidence>
<proteinExistence type="predicted"/>
<name>A0ABP0U4X6_9BRYO</name>
<keyword evidence="4" id="KW-1185">Reference proteome</keyword>